<keyword evidence="4" id="KW-1133">Transmembrane helix</keyword>
<comment type="caution">
    <text evidence="7">The sequence shown here is derived from an EMBL/GenBank/DDBJ whole genome shotgun (WGS) entry which is preliminary data.</text>
</comment>
<feature type="domain" description="OmpR/PhoB-type" evidence="5">
    <location>
        <begin position="732"/>
        <end position="811"/>
    </location>
</feature>
<gene>
    <name evidence="7" type="ORF">Atai01_53600</name>
</gene>
<dbReference type="InterPro" id="IPR036779">
    <property type="entry name" value="LysM_dom_sf"/>
</dbReference>
<evidence type="ECO:0000313" key="8">
    <source>
        <dbReference type="Proteomes" id="UP001165136"/>
    </source>
</evidence>
<evidence type="ECO:0000256" key="4">
    <source>
        <dbReference type="SAM" id="Phobius"/>
    </source>
</evidence>
<keyword evidence="4" id="KW-0812">Transmembrane</keyword>
<protein>
    <recommendedName>
        <fullName evidence="9">Transcriptional regulator</fullName>
    </recommendedName>
</protein>
<dbReference type="Gene3D" id="3.10.350.10">
    <property type="entry name" value="LysM domain"/>
    <property type="match status" value="1"/>
</dbReference>
<evidence type="ECO:0000259" key="6">
    <source>
        <dbReference type="SMART" id="SM01043"/>
    </source>
</evidence>
<feature type="region of interest" description="Disordered" evidence="3">
    <location>
        <begin position="197"/>
        <end position="286"/>
    </location>
</feature>
<feature type="region of interest" description="Disordered" evidence="3">
    <location>
        <begin position="358"/>
        <end position="390"/>
    </location>
</feature>
<keyword evidence="4" id="KW-0472">Membrane</keyword>
<keyword evidence="8" id="KW-1185">Reference proteome</keyword>
<sequence length="974" mass="102381">MRMLGRMVRGLLAAVLLGALVAGLPWALIWGVGSPLPDHLPSLDEISAVLMAPMSSRFLLDTLACLAWLLWLVFVADIAACALDIARGARWPELQGRTGPVRRVAAVLIGSLLLALLGRTATAAPGTPQAARPAGHAPLIATAPAWTTTAVASEPRGVQPAGTERVRPPRDGVHDSLWRIAQRRLGDGDRWPEIWALNQGSTQPGGRVLTNPNLIHPGDTLRLPAAATAPPAPAPPPTSPGPEPTAPTPINQPAPPPPTTPTPPQPSPPTARHDVHNPAEQRTGGAVTSATGEVFVSLALAAAVSALLVLARRRRQARYRPGSGRRGDDLPVAPVVYQLRLAHLRAQHHREDAALAGGDDVAQEEHEQPDEPVSAAASRAHTDASGEEVLRSEQRLHVLAARSRRVVGATTSAEPASPQSVVDIAIDAPAHHGDKPTTSPALGEGAQVALDLARVHGLGLVGPGGYAAARALLLTTLTTGAAEGSPPSVLVPAPDLARLLGVPTSAATVPDAITVVADLETALTALDSGTLAPPRPTVLIATPPQQADQQARLQHLLDNQAQTGLTALLLGQWRAGVTAYITAAGIISATDPGLGEPLRGTRAFTVPDTATRDLLAFLHTTQHPKNAPRVTGDTHPDTAPDGDMPASHSPVLARNGPSHTEDAEGGADRLEITSASPEPVPPTATSGERAGNRCAVPPPTGAGPGARVPLALTVFGAPALHWRPDPSRPHDLRDLSGDFSARLVELLVFLAVHPNGVSRDGIVDALWPDDPPRNPGSVLRTVLSRIRRALATATHGAVSELVVAEHGQYQLDPAVVEVDYWAFADAVTRRRTATTPLGRTDAYEAIVARYGGLLANGLDREWLVAAREATRRDALDAVAGLARARVETDPDYTLDLLETARAFDPHNELLYRDIMRLQHALGRHDAISRTLTLLQTRLSEIDTTPTADTVDLARRLRALHTGIPVDDSPRSTTP</sequence>
<feature type="transmembrane region" description="Helical" evidence="4">
    <location>
        <begin position="58"/>
        <end position="83"/>
    </location>
</feature>
<dbReference type="AlphaFoldDB" id="A0A9W6R3B4"/>
<dbReference type="GO" id="GO:0000160">
    <property type="term" value="P:phosphorelay signal transduction system"/>
    <property type="evidence" value="ECO:0007669"/>
    <property type="project" value="InterPro"/>
</dbReference>
<feature type="domain" description="Bacterial transcriptional activator" evidence="6">
    <location>
        <begin position="818"/>
        <end position="957"/>
    </location>
</feature>
<dbReference type="Proteomes" id="UP001165136">
    <property type="component" value="Unassembled WGS sequence"/>
</dbReference>
<dbReference type="SMART" id="SM00862">
    <property type="entry name" value="Trans_reg_C"/>
    <property type="match status" value="1"/>
</dbReference>
<evidence type="ECO:0000259" key="5">
    <source>
        <dbReference type="SMART" id="SM00862"/>
    </source>
</evidence>
<dbReference type="GO" id="GO:0003677">
    <property type="term" value="F:DNA binding"/>
    <property type="evidence" value="ECO:0007669"/>
    <property type="project" value="UniProtKB-KW"/>
</dbReference>
<dbReference type="InterPro" id="IPR001867">
    <property type="entry name" value="OmpR/PhoB-type_DNA-bd"/>
</dbReference>
<feature type="transmembrane region" description="Helical" evidence="4">
    <location>
        <begin position="104"/>
        <end position="122"/>
    </location>
</feature>
<feature type="compositionally biased region" description="Basic and acidic residues" evidence="3">
    <location>
        <begin position="380"/>
        <end position="390"/>
    </location>
</feature>
<keyword evidence="2" id="KW-0238">DNA-binding</keyword>
<dbReference type="GO" id="GO:0006355">
    <property type="term" value="P:regulation of DNA-templated transcription"/>
    <property type="evidence" value="ECO:0007669"/>
    <property type="project" value="InterPro"/>
</dbReference>
<evidence type="ECO:0000313" key="7">
    <source>
        <dbReference type="EMBL" id="GLY68741.1"/>
    </source>
</evidence>
<feature type="region of interest" description="Disordered" evidence="3">
    <location>
        <begin position="622"/>
        <end position="705"/>
    </location>
</feature>
<feature type="region of interest" description="Disordered" evidence="3">
    <location>
        <begin position="153"/>
        <end position="172"/>
    </location>
</feature>
<feature type="compositionally biased region" description="Pro residues" evidence="3">
    <location>
        <begin position="230"/>
        <end position="269"/>
    </location>
</feature>
<dbReference type="EMBL" id="BSTI01000013">
    <property type="protein sequence ID" value="GLY68741.1"/>
    <property type="molecule type" value="Genomic_DNA"/>
</dbReference>
<proteinExistence type="inferred from homology"/>
<dbReference type="InterPro" id="IPR051677">
    <property type="entry name" value="AfsR-DnrI-RedD_regulator"/>
</dbReference>
<accession>A0A9W6R3B4</accession>
<dbReference type="InterPro" id="IPR016032">
    <property type="entry name" value="Sig_transdc_resp-reg_C-effctor"/>
</dbReference>
<dbReference type="InterPro" id="IPR005158">
    <property type="entry name" value="BTAD"/>
</dbReference>
<dbReference type="InterPro" id="IPR036388">
    <property type="entry name" value="WH-like_DNA-bd_sf"/>
</dbReference>
<evidence type="ECO:0000256" key="3">
    <source>
        <dbReference type="SAM" id="MobiDB-lite"/>
    </source>
</evidence>
<organism evidence="7 8">
    <name type="scientific">Amycolatopsis taiwanensis</name>
    <dbReference type="NCBI Taxonomy" id="342230"/>
    <lineage>
        <taxon>Bacteria</taxon>
        <taxon>Bacillati</taxon>
        <taxon>Actinomycetota</taxon>
        <taxon>Actinomycetes</taxon>
        <taxon>Pseudonocardiales</taxon>
        <taxon>Pseudonocardiaceae</taxon>
        <taxon>Amycolatopsis</taxon>
    </lineage>
</organism>
<dbReference type="Gene3D" id="1.10.10.10">
    <property type="entry name" value="Winged helix-like DNA-binding domain superfamily/Winged helix DNA-binding domain"/>
    <property type="match status" value="1"/>
</dbReference>
<feature type="compositionally biased region" description="Basic and acidic residues" evidence="3">
    <location>
        <begin position="659"/>
        <end position="671"/>
    </location>
</feature>
<evidence type="ECO:0008006" key="9">
    <source>
        <dbReference type="Google" id="ProtNLM"/>
    </source>
</evidence>
<dbReference type="SUPFAM" id="SSF46894">
    <property type="entry name" value="C-terminal effector domain of the bipartite response regulators"/>
    <property type="match status" value="1"/>
</dbReference>
<name>A0A9W6R3B4_9PSEU</name>
<dbReference type="SMART" id="SM01043">
    <property type="entry name" value="BTAD"/>
    <property type="match status" value="1"/>
</dbReference>
<dbReference type="CDD" id="cd00118">
    <property type="entry name" value="LysM"/>
    <property type="match status" value="1"/>
</dbReference>
<dbReference type="InterPro" id="IPR011990">
    <property type="entry name" value="TPR-like_helical_dom_sf"/>
</dbReference>
<dbReference type="InterPro" id="IPR018392">
    <property type="entry name" value="LysM"/>
</dbReference>
<reference evidence="7" key="1">
    <citation type="submission" date="2023-03" db="EMBL/GenBank/DDBJ databases">
        <title>Amycolatopsis taiwanensis NBRC 103393.</title>
        <authorList>
            <person name="Ichikawa N."/>
            <person name="Sato H."/>
            <person name="Tonouchi N."/>
        </authorList>
    </citation>
    <scope>NUCLEOTIDE SEQUENCE</scope>
    <source>
        <strain evidence="7">NBRC 103393</strain>
    </source>
</reference>
<comment type="similarity">
    <text evidence="1">Belongs to the AfsR/DnrI/RedD regulatory family.</text>
</comment>
<evidence type="ECO:0000256" key="1">
    <source>
        <dbReference type="ARBA" id="ARBA00005820"/>
    </source>
</evidence>
<dbReference type="Gene3D" id="1.25.40.10">
    <property type="entry name" value="Tetratricopeptide repeat domain"/>
    <property type="match status" value="1"/>
</dbReference>
<evidence type="ECO:0000256" key="2">
    <source>
        <dbReference type="ARBA" id="ARBA00023125"/>
    </source>
</evidence>
<dbReference type="PANTHER" id="PTHR35807">
    <property type="entry name" value="TRANSCRIPTIONAL REGULATOR REDD-RELATED"/>
    <property type="match status" value="1"/>
</dbReference>